<dbReference type="AlphaFoldDB" id="A0A1W2C865"/>
<reference evidence="1 2" key="1">
    <citation type="submission" date="2017-04" db="EMBL/GenBank/DDBJ databases">
        <authorList>
            <person name="Afonso C.L."/>
            <person name="Miller P.J."/>
            <person name="Scott M.A."/>
            <person name="Spackman E."/>
            <person name="Goraichik I."/>
            <person name="Dimitrov K.M."/>
            <person name="Suarez D.L."/>
            <person name="Swayne D.E."/>
        </authorList>
    </citation>
    <scope>NUCLEOTIDE SEQUENCE [LARGE SCALE GENOMIC DNA]</scope>
    <source>
        <strain evidence="1 2">CGMCC 1.12644</strain>
    </source>
</reference>
<proteinExistence type="predicted"/>
<keyword evidence="2" id="KW-1185">Reference proteome</keyword>
<sequence length="263" mass="30475">MLHQKKDQVILIHYSCESFYDSEDGRTPRITSIACRNFGNGQTRSFSIHQVSELPKFAGKDAWDIYDDIEKELLDQFFDYVRAHVAHAFWVHWNMRDINYGFQAIEHRYEVLGGAPVEVPDEKKFDLARMFVARYGKRYAGHPRLESIMKINKITDKDFLSGKDEAYAFKDRKFLALHQSTLRKADVISSLLEAEIGGNLKTKAKWWDVHGGSVRFVWEKYIWTPAGQVVSALAIILALTEWFYPDAKHDFAAWVKGFVKTTD</sequence>
<name>A0A1W2C865_9RHOB</name>
<dbReference type="STRING" id="1387277.SAMN06295998_106133"/>
<accession>A0A1W2C865</accession>
<gene>
    <name evidence="1" type="ORF">SAMN06295998_106133</name>
</gene>
<protein>
    <submittedName>
        <fullName evidence="1">Uncharacterized protein</fullName>
    </submittedName>
</protein>
<organism evidence="1 2">
    <name type="scientific">Primorskyibacter flagellatus</name>
    <dbReference type="NCBI Taxonomy" id="1387277"/>
    <lineage>
        <taxon>Bacteria</taxon>
        <taxon>Pseudomonadati</taxon>
        <taxon>Pseudomonadota</taxon>
        <taxon>Alphaproteobacteria</taxon>
        <taxon>Rhodobacterales</taxon>
        <taxon>Roseobacteraceae</taxon>
        <taxon>Primorskyibacter</taxon>
    </lineage>
</organism>
<dbReference type="Proteomes" id="UP000192330">
    <property type="component" value="Unassembled WGS sequence"/>
</dbReference>
<evidence type="ECO:0000313" key="2">
    <source>
        <dbReference type="Proteomes" id="UP000192330"/>
    </source>
</evidence>
<evidence type="ECO:0000313" key="1">
    <source>
        <dbReference type="EMBL" id="SMC81052.1"/>
    </source>
</evidence>
<dbReference type="EMBL" id="FWYD01000006">
    <property type="protein sequence ID" value="SMC81052.1"/>
    <property type="molecule type" value="Genomic_DNA"/>
</dbReference>